<feature type="compositionally biased region" description="Low complexity" evidence="1">
    <location>
        <begin position="10"/>
        <end position="21"/>
    </location>
</feature>
<dbReference type="SUPFAM" id="SSF52540">
    <property type="entry name" value="P-loop containing nucleoside triphosphate hydrolases"/>
    <property type="match status" value="1"/>
</dbReference>
<dbReference type="Proteomes" id="UP000503004">
    <property type="component" value="Chromosome"/>
</dbReference>
<dbReference type="Pfam" id="PF13481">
    <property type="entry name" value="AAA_25"/>
    <property type="match status" value="1"/>
</dbReference>
<evidence type="ECO:0000313" key="4">
    <source>
        <dbReference type="Proteomes" id="UP000503004"/>
    </source>
</evidence>
<dbReference type="EMBL" id="CP046565">
    <property type="protein sequence ID" value="QJD31389.1"/>
    <property type="molecule type" value="Genomic_DNA"/>
</dbReference>
<keyword evidence="4" id="KW-1185">Reference proteome</keyword>
<dbReference type="InterPro" id="IPR003593">
    <property type="entry name" value="AAA+_ATPase"/>
</dbReference>
<proteinExistence type="predicted"/>
<accession>A0A858QBT9</accession>
<organism evidence="3 4">
    <name type="scientific">Methylococcus geothermalis</name>
    <dbReference type="NCBI Taxonomy" id="2681310"/>
    <lineage>
        <taxon>Bacteria</taxon>
        <taxon>Pseudomonadati</taxon>
        <taxon>Pseudomonadota</taxon>
        <taxon>Gammaproteobacteria</taxon>
        <taxon>Methylococcales</taxon>
        <taxon>Methylococcaceae</taxon>
        <taxon>Methylococcus</taxon>
    </lineage>
</organism>
<dbReference type="InterPro" id="IPR027417">
    <property type="entry name" value="P-loop_NTPase"/>
</dbReference>
<protein>
    <submittedName>
        <fullName evidence="3">AAA family ATPase</fullName>
    </submittedName>
</protein>
<name>A0A858QBT9_9GAMM</name>
<dbReference type="SMART" id="SM00382">
    <property type="entry name" value="AAA"/>
    <property type="match status" value="1"/>
</dbReference>
<feature type="region of interest" description="Disordered" evidence="1">
    <location>
        <begin position="1"/>
        <end position="31"/>
    </location>
</feature>
<dbReference type="Gene3D" id="3.40.50.300">
    <property type="entry name" value="P-loop containing nucleotide triphosphate hydrolases"/>
    <property type="match status" value="1"/>
</dbReference>
<evidence type="ECO:0000313" key="3">
    <source>
        <dbReference type="EMBL" id="QJD31389.1"/>
    </source>
</evidence>
<evidence type="ECO:0000259" key="2">
    <source>
        <dbReference type="SMART" id="SM00382"/>
    </source>
</evidence>
<reference evidence="4" key="1">
    <citation type="submission" date="2019-12" db="EMBL/GenBank/DDBJ databases">
        <authorList>
            <person name="Awala S.I."/>
            <person name="Rhee S.K."/>
        </authorList>
    </citation>
    <scope>NUCLEOTIDE SEQUENCE [LARGE SCALE GENOMIC DNA]</scope>
    <source>
        <strain evidence="4">IM1</strain>
    </source>
</reference>
<evidence type="ECO:0000256" key="1">
    <source>
        <dbReference type="SAM" id="MobiDB-lite"/>
    </source>
</evidence>
<sequence>MAARAREAPRPSASPVAASASPVPPRPSASSVAQCGRVTLGVNLLQGASVQPEPVRWLWPGWLAKGKLHVIAGQPGTGKTSLALSLAATLTAGGRWPDGTPAAPGNVLIWSGEDDVRDTLMPRLLSCGADPKRCFFITDVQAEDGRRPFDPSRDMPALLRAAREVGEVRLLLVDPIVSAVAADSHKNAEVRRGLAPLVTLAERLDCALLGISHFSKGSAGRDPLERVTGSLAFGALARIVFAAFKRSEEDGGGRCLARVKSNLGPDEGGFIYELVLDALADHPGVTATRVDWGTAVAGSARALLARAEASCDPEAMSALDEACAFLQELLAAGPVSATEVQRQALEAGMAWRTVRRAQNRLGITPRRVGFGKDSTSFWGLP</sequence>
<dbReference type="AlphaFoldDB" id="A0A858QBT9"/>
<feature type="domain" description="AAA+ ATPase" evidence="2">
    <location>
        <begin position="65"/>
        <end position="248"/>
    </location>
</feature>
<gene>
    <name evidence="3" type="ORF">GNH96_09545</name>
</gene>
<dbReference type="KEGG" id="metu:GNH96_09545"/>